<dbReference type="Proteomes" id="UP000287188">
    <property type="component" value="Unassembled WGS sequence"/>
</dbReference>
<dbReference type="EMBL" id="BIFS01000001">
    <property type="protein sequence ID" value="GCE16710.1"/>
    <property type="molecule type" value="Genomic_DNA"/>
</dbReference>
<dbReference type="Gene3D" id="2.160.10.10">
    <property type="entry name" value="Hexapeptide repeat proteins"/>
    <property type="match status" value="1"/>
</dbReference>
<feature type="domain" description="Mannose-1-phosphate guanyltransferase C-terminal" evidence="1">
    <location>
        <begin position="69"/>
        <end position="130"/>
    </location>
</feature>
<protein>
    <recommendedName>
        <fullName evidence="1">Mannose-1-phosphate guanyltransferase C-terminal domain-containing protein</fullName>
    </recommendedName>
</protein>
<accession>A0A402AC81</accession>
<dbReference type="PANTHER" id="PTHR22572">
    <property type="entry name" value="SUGAR-1-PHOSPHATE GUANYL TRANSFERASE"/>
    <property type="match status" value="1"/>
</dbReference>
<evidence type="ECO:0000313" key="2">
    <source>
        <dbReference type="EMBL" id="GCE16710.1"/>
    </source>
</evidence>
<gene>
    <name evidence="2" type="ORF">KDK_05100</name>
</gene>
<evidence type="ECO:0000259" key="1">
    <source>
        <dbReference type="Pfam" id="PF25087"/>
    </source>
</evidence>
<reference evidence="3" key="1">
    <citation type="submission" date="2018-12" db="EMBL/GenBank/DDBJ databases">
        <title>Tengunoibacter tsumagoiensis gen. nov., sp. nov., Dictyobacter kobayashii sp. nov., D. alpinus sp. nov., and D. joshuensis sp. nov. and description of Dictyobacteraceae fam. nov. within the order Ktedonobacterales isolated from Tengu-no-mugimeshi.</title>
        <authorList>
            <person name="Wang C.M."/>
            <person name="Zheng Y."/>
            <person name="Sakai Y."/>
            <person name="Toyoda A."/>
            <person name="Minakuchi Y."/>
            <person name="Abe K."/>
            <person name="Yokota A."/>
            <person name="Yabe S."/>
        </authorList>
    </citation>
    <scope>NUCLEOTIDE SEQUENCE [LARGE SCALE GENOMIC DNA]</scope>
    <source>
        <strain evidence="3">Uno11</strain>
    </source>
</reference>
<dbReference type="InterPro" id="IPR050486">
    <property type="entry name" value="Mannose-1P_guanyltransferase"/>
</dbReference>
<dbReference type="OrthoDB" id="9801810at2"/>
<dbReference type="AlphaFoldDB" id="A0A402AC81"/>
<dbReference type="InterPro" id="IPR011004">
    <property type="entry name" value="Trimer_LpxA-like_sf"/>
</dbReference>
<dbReference type="SUPFAM" id="SSF51161">
    <property type="entry name" value="Trimeric LpxA-like enzymes"/>
    <property type="match status" value="1"/>
</dbReference>
<comment type="caution">
    <text evidence="2">The sequence shown here is derived from an EMBL/GenBank/DDBJ whole genome shotgun (WGS) entry which is preliminary data.</text>
</comment>
<sequence>MPTMLSLHMPVLCYKTSSYWTDIGTPQALFTANMDALQGHVRVSFPESVQNKNTRIEPGCSIAKDADLHGPLLIGESSVICQGASLIGPVVIGANCLIGRNTYISHTVLLPGTVIPDNAIISGGLIGKNHITEEDKFTAKGEYQCQNV</sequence>
<organism evidence="2 3">
    <name type="scientific">Dictyobacter kobayashii</name>
    <dbReference type="NCBI Taxonomy" id="2014872"/>
    <lineage>
        <taxon>Bacteria</taxon>
        <taxon>Bacillati</taxon>
        <taxon>Chloroflexota</taxon>
        <taxon>Ktedonobacteria</taxon>
        <taxon>Ktedonobacterales</taxon>
        <taxon>Dictyobacteraceae</taxon>
        <taxon>Dictyobacter</taxon>
    </lineage>
</organism>
<name>A0A402AC81_9CHLR</name>
<dbReference type="InterPro" id="IPR056729">
    <property type="entry name" value="GMPPB_C"/>
</dbReference>
<dbReference type="Pfam" id="PF25087">
    <property type="entry name" value="GMPPB_C"/>
    <property type="match status" value="1"/>
</dbReference>
<keyword evidence="3" id="KW-1185">Reference proteome</keyword>
<proteinExistence type="predicted"/>
<evidence type="ECO:0000313" key="3">
    <source>
        <dbReference type="Proteomes" id="UP000287188"/>
    </source>
</evidence>